<proteinExistence type="predicted"/>
<accession>A0A645IKI5</accession>
<feature type="domain" description="YoaP-like" evidence="1">
    <location>
        <begin position="28"/>
        <end position="66"/>
    </location>
</feature>
<evidence type="ECO:0000313" key="2">
    <source>
        <dbReference type="EMBL" id="MPN50979.1"/>
    </source>
</evidence>
<protein>
    <recommendedName>
        <fullName evidence="1">YoaP-like domain-containing protein</fullName>
    </recommendedName>
</protein>
<organism evidence="2">
    <name type="scientific">bioreactor metagenome</name>
    <dbReference type="NCBI Taxonomy" id="1076179"/>
    <lineage>
        <taxon>unclassified sequences</taxon>
        <taxon>metagenomes</taxon>
        <taxon>ecological metagenomes</taxon>
    </lineage>
</organism>
<dbReference type="AlphaFoldDB" id="A0A645IKI5"/>
<reference evidence="2" key="1">
    <citation type="submission" date="2019-08" db="EMBL/GenBank/DDBJ databases">
        <authorList>
            <person name="Kucharzyk K."/>
            <person name="Murdoch R.W."/>
            <person name="Higgins S."/>
            <person name="Loffler F."/>
        </authorList>
    </citation>
    <scope>NUCLEOTIDE SEQUENCE</scope>
</reference>
<dbReference type="InterPro" id="IPR025685">
    <property type="entry name" value="YoaP-like_dom"/>
</dbReference>
<gene>
    <name evidence="2" type="ORF">SDC9_198620</name>
</gene>
<dbReference type="Pfam" id="PF14268">
    <property type="entry name" value="YoaP"/>
    <property type="match status" value="1"/>
</dbReference>
<dbReference type="EMBL" id="VSSQ01115631">
    <property type="protein sequence ID" value="MPN50979.1"/>
    <property type="molecule type" value="Genomic_DNA"/>
</dbReference>
<evidence type="ECO:0000259" key="1">
    <source>
        <dbReference type="Pfam" id="PF14268"/>
    </source>
</evidence>
<comment type="caution">
    <text evidence="2">The sequence shown here is derived from an EMBL/GenBank/DDBJ whole genome shotgun (WGS) entry which is preliminary data.</text>
</comment>
<name>A0A645IKI5_9ZZZZ</name>
<sequence>MQCPFIYQNIESLKEYCDQNHIMAFFKQVHSLDEAKDLPCVFNNYGIFYKGSFQTVNLINPESLTKILNK</sequence>